<evidence type="ECO:0000313" key="3">
    <source>
        <dbReference type="EMBL" id="WAI02453.1"/>
    </source>
</evidence>
<keyword evidence="2" id="KW-0472">Membrane</keyword>
<evidence type="ECO:0000256" key="2">
    <source>
        <dbReference type="SAM" id="Phobius"/>
    </source>
</evidence>
<organism evidence="3 4">
    <name type="scientific">Methanogenium organophilum</name>
    <dbReference type="NCBI Taxonomy" id="2199"/>
    <lineage>
        <taxon>Archaea</taxon>
        <taxon>Methanobacteriati</taxon>
        <taxon>Methanobacteriota</taxon>
        <taxon>Stenosarchaea group</taxon>
        <taxon>Methanomicrobia</taxon>
        <taxon>Methanomicrobiales</taxon>
        <taxon>Methanomicrobiaceae</taxon>
        <taxon>Methanogenium</taxon>
    </lineage>
</organism>
<feature type="transmembrane region" description="Helical" evidence="2">
    <location>
        <begin position="162"/>
        <end position="182"/>
    </location>
</feature>
<evidence type="ECO:0000256" key="1">
    <source>
        <dbReference type="SAM" id="MobiDB-lite"/>
    </source>
</evidence>
<dbReference type="EMBL" id="CP113361">
    <property type="protein sequence ID" value="WAI02453.1"/>
    <property type="molecule type" value="Genomic_DNA"/>
</dbReference>
<gene>
    <name evidence="3" type="ORF">OU421_06155</name>
</gene>
<evidence type="ECO:0000313" key="4">
    <source>
        <dbReference type="Proteomes" id="UP001163096"/>
    </source>
</evidence>
<keyword evidence="4" id="KW-1185">Reference proteome</keyword>
<feature type="compositionally biased region" description="Low complexity" evidence="1">
    <location>
        <begin position="135"/>
        <end position="159"/>
    </location>
</feature>
<dbReference type="Proteomes" id="UP001163096">
    <property type="component" value="Chromosome"/>
</dbReference>
<dbReference type="RefSeq" id="WP_268187740.1">
    <property type="nucleotide sequence ID" value="NZ_CP113361.1"/>
</dbReference>
<proteinExistence type="predicted"/>
<name>A0A9X9T8H1_METOG</name>
<protein>
    <submittedName>
        <fullName evidence="3">Uncharacterized protein</fullName>
    </submittedName>
</protein>
<accession>A0A9X9T8H1</accession>
<feature type="region of interest" description="Disordered" evidence="1">
    <location>
        <begin position="130"/>
        <end position="159"/>
    </location>
</feature>
<keyword evidence="2" id="KW-1133">Transmembrane helix</keyword>
<keyword evidence="2" id="KW-0812">Transmembrane</keyword>
<dbReference type="GeneID" id="76834667"/>
<dbReference type="KEGG" id="mou:OU421_06155"/>
<sequence>MKLLQYCMLATCCALLTGTAAGYAIAFTAEPAETMPGGVVTISGTSNIPSGYTDEAILYREVPNYLPKEAGRYSFTTAEDGTWGFTIDTTGFQPAMYKIQLSKSAEYPYGSSAVLMQTFTVTAPPETVVSATPDTTSLPSPVATPVTTVTPTDSPTPTTSPAGAMTAIAAAGISALGCVYALRRQNE</sequence>
<dbReference type="AlphaFoldDB" id="A0A9X9T8H1"/>
<reference evidence="3" key="1">
    <citation type="submission" date="2022-11" db="EMBL/GenBank/DDBJ databases">
        <title>Complete genome sequence of Methanogenium organophilum DSM 3596.</title>
        <authorList>
            <person name="Chen S.-C."/>
            <person name="Lai S.-J."/>
            <person name="You Y.-T."/>
        </authorList>
    </citation>
    <scope>NUCLEOTIDE SEQUENCE</scope>
    <source>
        <strain evidence="3">DSM 3596</strain>
    </source>
</reference>